<dbReference type="PANTHER" id="PTHR32063">
    <property type="match status" value="1"/>
</dbReference>
<dbReference type="GO" id="GO:0005886">
    <property type="term" value="C:plasma membrane"/>
    <property type="evidence" value="ECO:0007669"/>
    <property type="project" value="TreeGrafter"/>
</dbReference>
<dbReference type="InterPro" id="IPR027463">
    <property type="entry name" value="AcrB_DN_DC_subdom"/>
</dbReference>
<feature type="transmembrane region" description="Helical" evidence="1">
    <location>
        <begin position="350"/>
        <end position="369"/>
    </location>
</feature>
<dbReference type="Gene3D" id="3.30.2090.10">
    <property type="entry name" value="Multidrug efflux transporter AcrB TolC docking domain, DN and DC subdomains"/>
    <property type="match status" value="2"/>
</dbReference>
<keyword evidence="1" id="KW-1133">Transmembrane helix</keyword>
<dbReference type="GO" id="GO:0042910">
    <property type="term" value="F:xenobiotic transmembrane transporter activity"/>
    <property type="evidence" value="ECO:0007669"/>
    <property type="project" value="TreeGrafter"/>
</dbReference>
<dbReference type="Gene3D" id="1.20.1640.10">
    <property type="entry name" value="Multidrug efflux transporter AcrB transmembrane domain"/>
    <property type="match status" value="2"/>
</dbReference>
<protein>
    <submittedName>
        <fullName evidence="2">Swarming motility protein SwrC</fullName>
    </submittedName>
</protein>
<reference evidence="2 3" key="1">
    <citation type="submission" date="2016-12" db="EMBL/GenBank/DDBJ databases">
        <authorList>
            <person name="Song W.-J."/>
            <person name="Kurnit D.M."/>
        </authorList>
    </citation>
    <scope>NUCLEOTIDE SEQUENCE [LARGE SCALE GENOMIC DNA]</scope>
    <source>
        <strain evidence="2 3">IMCC3135</strain>
    </source>
</reference>
<dbReference type="KEGG" id="gai:IMCC3135_27930"/>
<dbReference type="Gene3D" id="3.30.70.1320">
    <property type="entry name" value="Multidrug efflux transporter AcrB pore domain like"/>
    <property type="match status" value="1"/>
</dbReference>
<dbReference type="PANTHER" id="PTHR32063:SF0">
    <property type="entry name" value="SWARMING MOTILITY PROTEIN SWRC"/>
    <property type="match status" value="1"/>
</dbReference>
<sequence length="1080" mass="117533">MKLLIRTRLSQLLTETADMYALIDAAFDRNRTVIMLMIFLMASGIVAYRSIPKESEPDVPIPIIYVSMSHDGISPDDAERLLVRPMETELQSISGLKEMSSTASEGHASVLLEFDAGFNGDTALADVRERVDMAKSKLPAATDEPTVNEVNIALFPVLNISLSGPMPERTLISIARALQDKLEALPGVLEADIAGEREEVLEIVVDPLVMESYQLDFDSLFGLIRNNNLLVAAGAIDTGVGRMVLKVPGVIENIEDVMKLPVKVTETSVVTFGDVATIRRTYKDPTSFARLDGQPTLVLEISKRLGANIIETIDEVRAIVEQERQRLPSTLVVGFHQDKSEETQIMLTDLQNNVISGVVLVMIVIMATLGIRSSILVGLAIPGSFLTGILVIYAMGYTMNVIVLFSLILVVGMLVDGAIIVSELADRNIDAGMSTADAYANASKRMSWPVIASTFTTLAVFFPLLFWPGLIGQFMRYMPITVISCLLASLAMALIFIPVIGKFIGRKNLQNTDTATASQGHEDRLNPDKHAIAQLLERTEGFKSRYLRVLHTLLLKPVTTLLSVLAFTIASYALYGVLGKGVDFFPSVEPESMAIQVHARGDLSIYEKDRILKRVEKRLFNRDEIESVYTRTGTSGQDDGGDIIGTITLELTDWDQRRKAADITTELRAELSDIAGIQVEFAANEGGPDGGGKPINIQLSAPADKLDGAVNTLRDIMRKQGNFVDIGDNRALPGVEWRLQVDREEAARYGADVALIGNAIQLITTGIRLAGYRPDNATDELDIRVRYPLAQRNLDQISQLRVPTSRGMIPISNFVTTTPAPKTGVIKRADGRRVITVDADVAEGSLADTELKTLQESLLAQANDPEINVVFKGEAEEQQETMTFLLSAFVSAIFLMTLILVTQFNSLYQAFLVLTAILFSTSGVLIGLMITGQTFGIVMVGIGIIALAGIVVNNNIVLIDTYNSFIRQGAPAIQAALITGSIRARPVLLTAVTTILGLVPMVFAMNVDLIDRELTFGAPSTQWWTQLSSAIAGGLAFTTLLTLFLTPCLLVLGERVSESRARRKQSRLIKKAAIAAPAKG</sequence>
<feature type="transmembrane region" description="Helical" evidence="1">
    <location>
        <begin position="446"/>
        <end position="471"/>
    </location>
</feature>
<dbReference type="Gene3D" id="3.30.70.1440">
    <property type="entry name" value="Multidrug efflux transporter AcrB pore domain"/>
    <property type="match status" value="1"/>
</dbReference>
<feature type="transmembrane region" description="Helical" evidence="1">
    <location>
        <begin position="936"/>
        <end position="958"/>
    </location>
</feature>
<proteinExistence type="predicted"/>
<keyword evidence="3" id="KW-1185">Reference proteome</keyword>
<dbReference type="Proteomes" id="UP000250079">
    <property type="component" value="Chromosome"/>
</dbReference>
<dbReference type="AlphaFoldDB" id="A0A2Z2NWC1"/>
<accession>A0A2Z2NWC1</accession>
<feature type="transmembrane region" description="Helical" evidence="1">
    <location>
        <begin position="553"/>
        <end position="575"/>
    </location>
</feature>
<evidence type="ECO:0000313" key="3">
    <source>
        <dbReference type="Proteomes" id="UP000250079"/>
    </source>
</evidence>
<dbReference type="Pfam" id="PF00873">
    <property type="entry name" value="ACR_tran"/>
    <property type="match status" value="1"/>
</dbReference>
<evidence type="ECO:0000256" key="1">
    <source>
        <dbReference type="SAM" id="Phobius"/>
    </source>
</evidence>
<feature type="transmembrane region" description="Helical" evidence="1">
    <location>
        <begin position="477"/>
        <end position="500"/>
    </location>
</feature>
<gene>
    <name evidence="2" type="primary">swrC</name>
    <name evidence="2" type="ORF">IMCC3135_27930</name>
</gene>
<dbReference type="SUPFAM" id="SSF82693">
    <property type="entry name" value="Multidrug efflux transporter AcrB pore domain, PN1, PN2, PC1 and PC2 subdomains"/>
    <property type="match status" value="3"/>
</dbReference>
<feature type="transmembrane region" description="Helical" evidence="1">
    <location>
        <begin position="908"/>
        <end position="930"/>
    </location>
</feature>
<feature type="transmembrane region" description="Helical" evidence="1">
    <location>
        <begin position="987"/>
        <end position="1007"/>
    </location>
</feature>
<feature type="transmembrane region" description="Helical" evidence="1">
    <location>
        <begin position="1027"/>
        <end position="1053"/>
    </location>
</feature>
<dbReference type="InterPro" id="IPR001036">
    <property type="entry name" value="Acrflvin-R"/>
</dbReference>
<keyword evidence="1" id="KW-0812">Transmembrane</keyword>
<dbReference type="PRINTS" id="PR00702">
    <property type="entry name" value="ACRIFLAVINRP"/>
</dbReference>
<feature type="transmembrane region" description="Helical" evidence="1">
    <location>
        <begin position="401"/>
        <end position="425"/>
    </location>
</feature>
<feature type="transmembrane region" description="Helical" evidence="1">
    <location>
        <begin position="376"/>
        <end position="395"/>
    </location>
</feature>
<dbReference type="SUPFAM" id="SSF82714">
    <property type="entry name" value="Multidrug efflux transporter AcrB TolC docking domain, DN and DC subdomains"/>
    <property type="match status" value="2"/>
</dbReference>
<dbReference type="SUPFAM" id="SSF82866">
    <property type="entry name" value="Multidrug efflux transporter AcrB transmembrane domain"/>
    <property type="match status" value="2"/>
</dbReference>
<keyword evidence="1" id="KW-0472">Membrane</keyword>
<evidence type="ECO:0000313" key="2">
    <source>
        <dbReference type="EMBL" id="ASJ75639.1"/>
    </source>
</evidence>
<dbReference type="EMBL" id="CP018632">
    <property type="protein sequence ID" value="ASJ75639.1"/>
    <property type="molecule type" value="Genomic_DNA"/>
</dbReference>
<name>A0A2Z2NWC1_9GAMM</name>
<feature type="transmembrane region" description="Helical" evidence="1">
    <location>
        <begin position="882"/>
        <end position="901"/>
    </location>
</feature>
<organism evidence="2 3">
    <name type="scientific">Granulosicoccus antarcticus IMCC3135</name>
    <dbReference type="NCBI Taxonomy" id="1192854"/>
    <lineage>
        <taxon>Bacteria</taxon>
        <taxon>Pseudomonadati</taxon>
        <taxon>Pseudomonadota</taxon>
        <taxon>Gammaproteobacteria</taxon>
        <taxon>Chromatiales</taxon>
        <taxon>Granulosicoccaceae</taxon>
        <taxon>Granulosicoccus</taxon>
    </lineage>
</organism>
<dbReference type="Gene3D" id="3.30.70.1430">
    <property type="entry name" value="Multidrug efflux transporter AcrB pore domain"/>
    <property type="match status" value="2"/>
</dbReference>